<dbReference type="EC" id="2.7.-.-" evidence="4"/>
<dbReference type="EMBL" id="QEAQ01000023">
    <property type="protein sequence ID" value="TPX59607.1"/>
    <property type="molecule type" value="Genomic_DNA"/>
</dbReference>
<keyword evidence="3 4" id="KW-0418">Kinase</keyword>
<reference evidence="5 6" key="1">
    <citation type="journal article" date="2019" name="Sci. Rep.">
        <title>Comparative genomics of chytrid fungi reveal insights into the obligate biotrophic and pathogenic lifestyle of Synchytrium endobioticum.</title>
        <authorList>
            <person name="van de Vossenberg B.T.L.H."/>
            <person name="Warris S."/>
            <person name="Nguyen H.D.T."/>
            <person name="van Gent-Pelzer M.P.E."/>
            <person name="Joly D.L."/>
            <person name="van de Geest H.C."/>
            <person name="Bonants P.J.M."/>
            <person name="Smith D.S."/>
            <person name="Levesque C.A."/>
            <person name="van der Lee T.A.J."/>
        </authorList>
    </citation>
    <scope>NUCLEOTIDE SEQUENCE [LARGE SCALE GENOMIC DNA]</scope>
    <source>
        <strain evidence="5 6">CBS 809.83</strain>
    </source>
</reference>
<gene>
    <name evidence="5" type="ORF">PhCBS80983_g02327</name>
</gene>
<dbReference type="Gene3D" id="3.30.470.160">
    <property type="entry name" value="Inositol polyphosphate kinase"/>
    <property type="match status" value="1"/>
</dbReference>
<sequence>MSAPALPLHNPPHAPLEGQIAGHAGQIVALPNGLIAKAGPQKETDFYEALYASNRPDIVQFRAVLPRFAGAGHITHPVSGEETPAIHIENIVEPFVNASAADIKVGTRLYGDEANDEKRARMEEQARITTSLETGLRICGMKVYDPVHGTYLVHDKAFGRALTPATIHTGVRALFSVPSSGKLISASALRAVHAKLVTISVALQQACVRLYGGSVLIVYQDEDSVNKTAMADVRLIDFAHSHVAAESEGPDEGVLFGVRNLIRMIEDLIAEAEREQ</sequence>
<dbReference type="Pfam" id="PF03770">
    <property type="entry name" value="IPK"/>
    <property type="match status" value="1"/>
</dbReference>
<evidence type="ECO:0000256" key="2">
    <source>
        <dbReference type="ARBA" id="ARBA00022679"/>
    </source>
</evidence>
<evidence type="ECO:0000256" key="4">
    <source>
        <dbReference type="RuleBase" id="RU363090"/>
    </source>
</evidence>
<dbReference type="AlphaFoldDB" id="A0A507E8A0"/>
<evidence type="ECO:0000313" key="6">
    <source>
        <dbReference type="Proteomes" id="UP000318582"/>
    </source>
</evidence>
<evidence type="ECO:0000256" key="3">
    <source>
        <dbReference type="ARBA" id="ARBA00022777"/>
    </source>
</evidence>
<dbReference type="SUPFAM" id="SSF56104">
    <property type="entry name" value="SAICAR synthase-like"/>
    <property type="match status" value="1"/>
</dbReference>
<dbReference type="STRING" id="109895.A0A507E8A0"/>
<dbReference type="GO" id="GO:0005737">
    <property type="term" value="C:cytoplasm"/>
    <property type="evidence" value="ECO:0007669"/>
    <property type="project" value="TreeGrafter"/>
</dbReference>
<accession>A0A507E8A0</accession>
<comment type="similarity">
    <text evidence="1 4">Belongs to the inositol phosphokinase (IPK) family.</text>
</comment>
<dbReference type="GO" id="GO:0005634">
    <property type="term" value="C:nucleus"/>
    <property type="evidence" value="ECO:0007669"/>
    <property type="project" value="TreeGrafter"/>
</dbReference>
<evidence type="ECO:0000256" key="1">
    <source>
        <dbReference type="ARBA" id="ARBA00007374"/>
    </source>
</evidence>
<dbReference type="Proteomes" id="UP000318582">
    <property type="component" value="Unassembled WGS sequence"/>
</dbReference>
<comment type="caution">
    <text evidence="5">The sequence shown here is derived from an EMBL/GenBank/DDBJ whole genome shotgun (WGS) entry which is preliminary data.</text>
</comment>
<dbReference type="PANTHER" id="PTHR12400:SF21">
    <property type="entry name" value="KINASE"/>
    <property type="match status" value="1"/>
</dbReference>
<dbReference type="InterPro" id="IPR038286">
    <property type="entry name" value="IPK_sf"/>
</dbReference>
<keyword evidence="6" id="KW-1185">Reference proteome</keyword>
<dbReference type="PANTHER" id="PTHR12400">
    <property type="entry name" value="INOSITOL POLYPHOSPHATE KINASE"/>
    <property type="match status" value="1"/>
</dbReference>
<keyword evidence="2 4" id="KW-0808">Transferase</keyword>
<dbReference type="InterPro" id="IPR005522">
    <property type="entry name" value="IPK"/>
</dbReference>
<dbReference type="GO" id="GO:0046854">
    <property type="term" value="P:phosphatidylinositol phosphate biosynthetic process"/>
    <property type="evidence" value="ECO:0007669"/>
    <property type="project" value="TreeGrafter"/>
</dbReference>
<protein>
    <recommendedName>
        <fullName evidence="4">Kinase</fullName>
        <ecNumber evidence="4">2.7.-.-</ecNumber>
    </recommendedName>
</protein>
<dbReference type="GO" id="GO:0032958">
    <property type="term" value="P:inositol phosphate biosynthetic process"/>
    <property type="evidence" value="ECO:0007669"/>
    <property type="project" value="InterPro"/>
</dbReference>
<organism evidence="5 6">
    <name type="scientific">Powellomyces hirtus</name>
    <dbReference type="NCBI Taxonomy" id="109895"/>
    <lineage>
        <taxon>Eukaryota</taxon>
        <taxon>Fungi</taxon>
        <taxon>Fungi incertae sedis</taxon>
        <taxon>Chytridiomycota</taxon>
        <taxon>Chytridiomycota incertae sedis</taxon>
        <taxon>Chytridiomycetes</taxon>
        <taxon>Spizellomycetales</taxon>
        <taxon>Powellomycetaceae</taxon>
        <taxon>Powellomyces</taxon>
    </lineage>
</organism>
<evidence type="ECO:0000313" key="5">
    <source>
        <dbReference type="EMBL" id="TPX59607.1"/>
    </source>
</evidence>
<proteinExistence type="inferred from homology"/>
<dbReference type="GO" id="GO:0000828">
    <property type="term" value="F:inositol hexakisphosphate kinase activity"/>
    <property type="evidence" value="ECO:0007669"/>
    <property type="project" value="TreeGrafter"/>
</dbReference>
<name>A0A507E8A0_9FUNG</name>